<dbReference type="GO" id="GO:0005829">
    <property type="term" value="C:cytosol"/>
    <property type="evidence" value="ECO:0007669"/>
    <property type="project" value="TreeGrafter"/>
</dbReference>
<dbReference type="GO" id="GO:0032259">
    <property type="term" value="P:methylation"/>
    <property type="evidence" value="ECO:0007669"/>
    <property type="project" value="UniProtKB-KW"/>
</dbReference>
<dbReference type="InterPro" id="IPR045097">
    <property type="entry name" value="Thymidate_synth/dCMP_Mease"/>
</dbReference>
<keyword evidence="2" id="KW-0489">Methyltransferase</keyword>
<organism evidence="6 7">
    <name type="scientific">Amycolatopsis acidicola</name>
    <dbReference type="NCBI Taxonomy" id="2596893"/>
    <lineage>
        <taxon>Bacteria</taxon>
        <taxon>Bacillati</taxon>
        <taxon>Actinomycetota</taxon>
        <taxon>Actinomycetes</taxon>
        <taxon>Pseudonocardiales</taxon>
        <taxon>Pseudonocardiaceae</taxon>
        <taxon>Amycolatopsis</taxon>
    </lineage>
</organism>
<evidence type="ECO:0000313" key="6">
    <source>
        <dbReference type="EMBL" id="KAA9157951.1"/>
    </source>
</evidence>
<comment type="caution">
    <text evidence="6">The sequence shown here is derived from an EMBL/GenBank/DDBJ whole genome shotgun (WGS) entry which is preliminary data.</text>
</comment>
<feature type="compositionally biased region" description="Basic residues" evidence="4">
    <location>
        <begin position="33"/>
        <end position="46"/>
    </location>
</feature>
<evidence type="ECO:0000259" key="5">
    <source>
        <dbReference type="Pfam" id="PF00303"/>
    </source>
</evidence>
<dbReference type="Gene3D" id="3.30.572.10">
    <property type="entry name" value="Thymidylate synthase/dCMP hydroxymethylase domain"/>
    <property type="match status" value="1"/>
</dbReference>
<dbReference type="SUPFAM" id="SSF55831">
    <property type="entry name" value="Thymidylate synthase/dCMP hydroxymethylase"/>
    <property type="match status" value="1"/>
</dbReference>
<keyword evidence="3" id="KW-0808">Transferase</keyword>
<dbReference type="EMBL" id="VMNW02000038">
    <property type="protein sequence ID" value="KAA9157951.1"/>
    <property type="molecule type" value="Genomic_DNA"/>
</dbReference>
<dbReference type="Pfam" id="PF00303">
    <property type="entry name" value="Thymidylat_synt"/>
    <property type="match status" value="1"/>
</dbReference>
<name>A0A5N0V315_9PSEU</name>
<evidence type="ECO:0000256" key="1">
    <source>
        <dbReference type="ARBA" id="ARBA00011947"/>
    </source>
</evidence>
<dbReference type="InterPro" id="IPR023451">
    <property type="entry name" value="Thymidate_synth/dCMP_Mease_dom"/>
</dbReference>
<evidence type="ECO:0000256" key="3">
    <source>
        <dbReference type="ARBA" id="ARBA00022679"/>
    </source>
</evidence>
<feature type="compositionally biased region" description="Polar residues" evidence="4">
    <location>
        <begin position="52"/>
        <end position="65"/>
    </location>
</feature>
<dbReference type="EC" id="2.1.1.45" evidence="1"/>
<dbReference type="PRINTS" id="PR00108">
    <property type="entry name" value="THYMDSNTHASE"/>
</dbReference>
<dbReference type="InterPro" id="IPR036926">
    <property type="entry name" value="Thymidate_synth/dCMP_Mease_sf"/>
</dbReference>
<dbReference type="PANTHER" id="PTHR11548">
    <property type="entry name" value="THYMIDYLATE SYNTHASE 1"/>
    <property type="match status" value="1"/>
</dbReference>
<protein>
    <recommendedName>
        <fullName evidence="1">thymidylate synthase</fullName>
        <ecNumber evidence="1">2.1.1.45</ecNumber>
    </recommendedName>
</protein>
<sequence length="422" mass="47250">MPHPMRAPRERRAHDRRSQRGRRPRHCPPSAVCRHRRSRPPTRPHARGGVTVPSTSSTDLNPSADTRTRQEPRCPEHPTTRNSLAPKAFSGFHDAYGAVLADLLEAPGHISTRGNAGPERLNVSFQLDNPAARLPMFAARRANIVFNLAEVLWFLGGRDDLAMMRYYAPRMSSYSVDGVTIAGAAYGTRMFRAGRGGRSSFDATLDLVRADPDTKRAVIPIFGAHEVGDAEHPDVSCTIAFQLFRRDEQLHGVCYMRANDAFQGLVSDVFSFTVIQELGARMLGLQLGTYTHHVGSMHIADHHLPKARAIVAEAEQAPPRWDVPTMPAGTTRDTVEEVCAQEAQLRANRVTHTVDSLHATGLPVYWQRLVALLEVHRQLVHQPEHRVDEELLEFLDPAHRWLMHRKWPTRITRPRAAGRDVA</sequence>
<dbReference type="InterPro" id="IPR000398">
    <property type="entry name" value="Thymidylate_synthase"/>
</dbReference>
<dbReference type="AlphaFoldDB" id="A0A5N0V315"/>
<proteinExistence type="predicted"/>
<reference evidence="6" key="1">
    <citation type="submission" date="2019-09" db="EMBL/GenBank/DDBJ databases">
        <authorList>
            <person name="Teo W.F.A."/>
            <person name="Duangmal K."/>
        </authorList>
    </citation>
    <scope>NUCLEOTIDE SEQUENCE [LARGE SCALE GENOMIC DNA]</scope>
    <source>
        <strain evidence="6">K81G1</strain>
    </source>
</reference>
<feature type="domain" description="Thymidylate synthase/dCMP hydroxymethylase" evidence="5">
    <location>
        <begin position="124"/>
        <end position="323"/>
    </location>
</feature>
<dbReference type="GO" id="GO:0006231">
    <property type="term" value="P:dTMP biosynthetic process"/>
    <property type="evidence" value="ECO:0007669"/>
    <property type="project" value="InterPro"/>
</dbReference>
<evidence type="ECO:0000256" key="4">
    <source>
        <dbReference type="SAM" id="MobiDB-lite"/>
    </source>
</evidence>
<feature type="compositionally biased region" description="Basic and acidic residues" evidence="4">
    <location>
        <begin position="66"/>
        <end position="79"/>
    </location>
</feature>
<dbReference type="GO" id="GO:0004799">
    <property type="term" value="F:thymidylate synthase activity"/>
    <property type="evidence" value="ECO:0007669"/>
    <property type="project" value="UniProtKB-EC"/>
</dbReference>
<gene>
    <name evidence="6" type="ORF">FPZ12_024010</name>
</gene>
<evidence type="ECO:0000313" key="7">
    <source>
        <dbReference type="Proteomes" id="UP000319769"/>
    </source>
</evidence>
<keyword evidence="7" id="KW-1185">Reference proteome</keyword>
<feature type="region of interest" description="Disordered" evidence="4">
    <location>
        <begin position="1"/>
        <end position="86"/>
    </location>
</feature>
<evidence type="ECO:0000256" key="2">
    <source>
        <dbReference type="ARBA" id="ARBA00022603"/>
    </source>
</evidence>
<accession>A0A5N0V315</accession>
<dbReference type="Proteomes" id="UP000319769">
    <property type="component" value="Unassembled WGS sequence"/>
</dbReference>
<feature type="compositionally biased region" description="Basic and acidic residues" evidence="4">
    <location>
        <begin position="7"/>
        <end position="18"/>
    </location>
</feature>
<dbReference type="OrthoDB" id="9774633at2"/>
<dbReference type="PANTHER" id="PTHR11548:SF9">
    <property type="entry name" value="THYMIDYLATE SYNTHASE"/>
    <property type="match status" value="1"/>
</dbReference>